<dbReference type="GO" id="GO:0005886">
    <property type="term" value="C:plasma membrane"/>
    <property type="evidence" value="ECO:0007669"/>
    <property type="project" value="UniProtKB-SubCell"/>
</dbReference>
<evidence type="ECO:0000256" key="6">
    <source>
        <dbReference type="ARBA" id="ARBA00022989"/>
    </source>
</evidence>
<reference evidence="12" key="1">
    <citation type="submission" date="2025-08" db="UniProtKB">
        <authorList>
            <consortium name="RefSeq"/>
        </authorList>
    </citation>
    <scope>IDENTIFICATION</scope>
</reference>
<dbReference type="GO" id="GO:0004984">
    <property type="term" value="F:olfactory receptor activity"/>
    <property type="evidence" value="ECO:0007669"/>
    <property type="project" value="InterPro"/>
</dbReference>
<feature type="transmembrane region" description="Helical" evidence="10">
    <location>
        <begin position="73"/>
        <end position="90"/>
    </location>
</feature>
<evidence type="ECO:0000256" key="3">
    <source>
        <dbReference type="ARBA" id="ARBA00022606"/>
    </source>
</evidence>
<evidence type="ECO:0000256" key="4">
    <source>
        <dbReference type="ARBA" id="ARBA00022692"/>
    </source>
</evidence>
<dbReference type="RefSeq" id="XP_011640293.1">
    <property type="nucleotide sequence ID" value="XM_011641991.1"/>
</dbReference>
<keyword evidence="9 10" id="KW-0807">Transducer</keyword>
<keyword evidence="4 10" id="KW-0812">Transmembrane</keyword>
<gene>
    <name evidence="12" type="primary">LOC105429183</name>
</gene>
<comment type="caution">
    <text evidence="10">Lacks conserved residue(s) required for the propagation of feature annotation.</text>
</comment>
<dbReference type="GO" id="GO:0005549">
    <property type="term" value="F:odorant binding"/>
    <property type="evidence" value="ECO:0007669"/>
    <property type="project" value="InterPro"/>
</dbReference>
<dbReference type="Pfam" id="PF02949">
    <property type="entry name" value="7tm_6"/>
    <property type="match status" value="1"/>
</dbReference>
<comment type="similarity">
    <text evidence="10">Belongs to the insect chemoreceptor superfamily. Heteromeric odorant receptor channel (TC 1.A.69) family.</text>
</comment>
<dbReference type="KEGG" id="pbar:105429183"/>
<feature type="transmembrane region" description="Helical" evidence="10">
    <location>
        <begin position="269"/>
        <end position="291"/>
    </location>
</feature>
<feature type="transmembrane region" description="Helical" evidence="10">
    <location>
        <begin position="303"/>
        <end position="323"/>
    </location>
</feature>
<feature type="transmembrane region" description="Helical" evidence="10">
    <location>
        <begin position="128"/>
        <end position="151"/>
    </location>
</feature>
<keyword evidence="3 10" id="KW-0716">Sensory transduction</keyword>
<keyword evidence="8 10" id="KW-0675">Receptor</keyword>
<proteinExistence type="inferred from homology"/>
<evidence type="ECO:0000256" key="8">
    <source>
        <dbReference type="ARBA" id="ARBA00023170"/>
    </source>
</evidence>
<dbReference type="GO" id="GO:0007165">
    <property type="term" value="P:signal transduction"/>
    <property type="evidence" value="ECO:0007669"/>
    <property type="project" value="UniProtKB-KW"/>
</dbReference>
<keyword evidence="6 10" id="KW-1133">Transmembrane helix</keyword>
<keyword evidence="5 10" id="KW-0552">Olfaction</keyword>
<keyword evidence="11" id="KW-1185">Reference proteome</keyword>
<keyword evidence="7 10" id="KW-0472">Membrane</keyword>
<dbReference type="OrthoDB" id="8185860at2759"/>
<organism evidence="11 12">
    <name type="scientific">Pogonomyrmex barbatus</name>
    <name type="common">red harvester ant</name>
    <dbReference type="NCBI Taxonomy" id="144034"/>
    <lineage>
        <taxon>Eukaryota</taxon>
        <taxon>Metazoa</taxon>
        <taxon>Ecdysozoa</taxon>
        <taxon>Arthropoda</taxon>
        <taxon>Hexapoda</taxon>
        <taxon>Insecta</taxon>
        <taxon>Pterygota</taxon>
        <taxon>Neoptera</taxon>
        <taxon>Endopterygota</taxon>
        <taxon>Hymenoptera</taxon>
        <taxon>Apocrita</taxon>
        <taxon>Aculeata</taxon>
        <taxon>Formicoidea</taxon>
        <taxon>Formicidae</taxon>
        <taxon>Myrmicinae</taxon>
        <taxon>Pogonomyrmex</taxon>
    </lineage>
</organism>
<dbReference type="GeneID" id="105429183"/>
<dbReference type="Proteomes" id="UP000504615">
    <property type="component" value="Unplaced"/>
</dbReference>
<sequence length="397" mass="45355">MKQINFENVNLLNSRVNLLSGNLLPIAIDNSRFSIIWRIYSVIVWLIELIHTIALIFGIILVPKEKALKDGTVGSVVILETSFMLLWLYSHKKLMKQIIQKMNDIFQNTDEIMKGIVKSALKPITMPFVIYGVTGAISVMIWTVRPVTLVFEKTNFFYVDYNLPAAFSTEPFSSQVLISSTILMTIGSVYLFLKKFGVDIYMIHLVLMLTVQYRYTAAKLTILCQDQNFQNKSPNKYSMKNRWIKKELRELCRHQNTVLNISFMLKKLLSINFSLLYINNVFRFCFIGILLSTVPSSTFAEGISIILFTLGSLTQFFLLCSSVQTLSDASTEMTDKAFNEGWYQFGSSNKRTFISLIMANNLECKIAAIGKFNLSLPSFMTIMNQSYSIALLFLRAK</sequence>
<dbReference type="AlphaFoldDB" id="A0A6I9WGQ3"/>
<evidence type="ECO:0000256" key="7">
    <source>
        <dbReference type="ARBA" id="ARBA00023136"/>
    </source>
</evidence>
<dbReference type="InterPro" id="IPR004117">
    <property type="entry name" value="7tm6_olfct_rcpt"/>
</dbReference>
<feature type="transmembrane region" description="Helical" evidence="10">
    <location>
        <begin position="39"/>
        <end position="61"/>
    </location>
</feature>
<evidence type="ECO:0000256" key="5">
    <source>
        <dbReference type="ARBA" id="ARBA00022725"/>
    </source>
</evidence>
<dbReference type="PANTHER" id="PTHR21137:SF35">
    <property type="entry name" value="ODORANT RECEPTOR 19A-RELATED"/>
    <property type="match status" value="1"/>
</dbReference>
<evidence type="ECO:0000313" key="11">
    <source>
        <dbReference type="Proteomes" id="UP000504615"/>
    </source>
</evidence>
<evidence type="ECO:0000256" key="9">
    <source>
        <dbReference type="ARBA" id="ARBA00023224"/>
    </source>
</evidence>
<protein>
    <recommendedName>
        <fullName evidence="10">Odorant receptor</fullName>
    </recommendedName>
</protein>
<dbReference type="PANTHER" id="PTHR21137">
    <property type="entry name" value="ODORANT RECEPTOR"/>
    <property type="match status" value="1"/>
</dbReference>
<evidence type="ECO:0000256" key="1">
    <source>
        <dbReference type="ARBA" id="ARBA00004651"/>
    </source>
</evidence>
<evidence type="ECO:0000256" key="10">
    <source>
        <dbReference type="RuleBase" id="RU351113"/>
    </source>
</evidence>
<evidence type="ECO:0000313" key="12">
    <source>
        <dbReference type="RefSeq" id="XP_011640293.1"/>
    </source>
</evidence>
<comment type="subcellular location">
    <subcellularLocation>
        <location evidence="1 10">Cell membrane</location>
        <topology evidence="1 10">Multi-pass membrane protein</topology>
    </subcellularLocation>
</comment>
<keyword evidence="2" id="KW-1003">Cell membrane</keyword>
<evidence type="ECO:0000256" key="2">
    <source>
        <dbReference type="ARBA" id="ARBA00022475"/>
    </source>
</evidence>
<feature type="transmembrane region" description="Helical" evidence="10">
    <location>
        <begin position="171"/>
        <end position="193"/>
    </location>
</feature>
<accession>A0A6I9WGQ3</accession>
<name>A0A6I9WGQ3_9HYME</name>